<feature type="domain" description="7,8-dihydro-6-hydroxymethylpterin-pyrophosphokinase" evidence="13">
    <location>
        <begin position="93"/>
        <end position="104"/>
    </location>
</feature>
<keyword evidence="8" id="KW-0067">ATP-binding</keyword>
<dbReference type="OrthoDB" id="9808041at2"/>
<protein>
    <recommendedName>
        <fullName evidence="4">2-amino-4-hydroxy-6-hydroxymethyldihydropteridine pyrophosphokinase</fullName>
        <ecNumber evidence="3">2.7.6.3</ecNumber>
    </recommendedName>
    <alternativeName>
        <fullName evidence="11">6-hydroxymethyl-7,8-dihydropterin pyrophosphokinase</fullName>
    </alternativeName>
    <alternativeName>
        <fullName evidence="12">7,8-dihydro-6-hydroxymethylpterin-pyrophosphokinase</fullName>
    </alternativeName>
</protein>
<dbReference type="Pfam" id="PF01288">
    <property type="entry name" value="HPPK"/>
    <property type="match status" value="1"/>
</dbReference>
<keyword evidence="7 14" id="KW-0418">Kinase</keyword>
<comment type="function">
    <text evidence="10">Catalyzes the transfer of pyrophosphate from adenosine triphosphate (ATP) to 6-hydroxymethyl-7,8-dihydropterin, an enzymatic step in folate biosynthesis pathway.</text>
</comment>
<keyword evidence="9" id="KW-0289">Folate biosynthesis</keyword>
<dbReference type="Gene3D" id="3.30.70.560">
    <property type="entry name" value="7,8-Dihydro-6-hydroxymethylpterin-pyrophosphokinase HPPK"/>
    <property type="match status" value="1"/>
</dbReference>
<dbReference type="EC" id="2.7.6.3" evidence="3"/>
<dbReference type="PROSITE" id="PS00794">
    <property type="entry name" value="HPPK"/>
    <property type="match status" value="1"/>
</dbReference>
<evidence type="ECO:0000256" key="7">
    <source>
        <dbReference type="ARBA" id="ARBA00022777"/>
    </source>
</evidence>
<evidence type="ECO:0000313" key="14">
    <source>
        <dbReference type="EMBL" id="BAN36028.1"/>
    </source>
</evidence>
<evidence type="ECO:0000256" key="10">
    <source>
        <dbReference type="ARBA" id="ARBA00029409"/>
    </source>
</evidence>
<dbReference type="Proteomes" id="UP000015559">
    <property type="component" value="Chromosome"/>
</dbReference>
<dbReference type="GO" id="GO:0005524">
    <property type="term" value="F:ATP binding"/>
    <property type="evidence" value="ECO:0007669"/>
    <property type="project" value="UniProtKB-KW"/>
</dbReference>
<dbReference type="HOGENOM" id="CLU_097916_2_3_4"/>
<dbReference type="RefSeq" id="WP_009205224.1">
    <property type="nucleotide sequence ID" value="NC_022357.1"/>
</dbReference>
<accession>S6ACZ8</accession>
<evidence type="ECO:0000256" key="2">
    <source>
        <dbReference type="ARBA" id="ARBA00005810"/>
    </source>
</evidence>
<keyword evidence="5" id="KW-0808">Transferase</keyword>
<dbReference type="InterPro" id="IPR000550">
    <property type="entry name" value="Hppk"/>
</dbReference>
<keyword evidence="15" id="KW-1185">Reference proteome</keyword>
<comment type="similarity">
    <text evidence="2">Belongs to the HPPK family.</text>
</comment>
<sequence>MLHSLFKRAYIGLGSNLSDPGAQILKACDELGNLPQTRLLSCSSLYRSEPVGYADQPDFINAVAEIETGLAPHALLEALLDMEHRHGRVREFRNAPRILDLDILLYDDLSCHEHGLTLPHPRMHERAFVLQPLHEIAPSRIIGGYGSVGECLEKCAGQRVERMEE</sequence>
<dbReference type="InterPro" id="IPR035907">
    <property type="entry name" value="Hppk_sf"/>
</dbReference>
<dbReference type="CDD" id="cd00483">
    <property type="entry name" value="HPPK"/>
    <property type="match status" value="1"/>
</dbReference>
<evidence type="ECO:0000256" key="5">
    <source>
        <dbReference type="ARBA" id="ARBA00022679"/>
    </source>
</evidence>
<dbReference type="KEGG" id="sdr:SCD_n02220"/>
<evidence type="ECO:0000313" key="15">
    <source>
        <dbReference type="Proteomes" id="UP000015559"/>
    </source>
</evidence>
<evidence type="ECO:0000256" key="9">
    <source>
        <dbReference type="ARBA" id="ARBA00022909"/>
    </source>
</evidence>
<dbReference type="UniPathway" id="UPA00077">
    <property type="reaction ID" value="UER00155"/>
</dbReference>
<evidence type="ECO:0000256" key="3">
    <source>
        <dbReference type="ARBA" id="ARBA00013253"/>
    </source>
</evidence>
<dbReference type="PANTHER" id="PTHR43071:SF1">
    <property type="entry name" value="2-AMINO-4-HYDROXY-6-HYDROXYMETHYLDIHYDROPTERIDINE PYROPHOSPHOKINASE"/>
    <property type="match status" value="1"/>
</dbReference>
<dbReference type="STRING" id="1163617.SCD_n02220"/>
<proteinExistence type="inferred from homology"/>
<dbReference type="EMBL" id="AP013066">
    <property type="protein sequence ID" value="BAN36028.1"/>
    <property type="molecule type" value="Genomic_DNA"/>
</dbReference>
<dbReference type="SUPFAM" id="SSF55083">
    <property type="entry name" value="6-hydroxymethyl-7,8-dihydropterin pyrophosphokinase, HPPK"/>
    <property type="match status" value="1"/>
</dbReference>
<comment type="pathway">
    <text evidence="1">Cofactor biosynthesis; tetrahydrofolate biosynthesis; 2-amino-4-hydroxy-6-hydroxymethyl-7,8-dihydropteridine diphosphate from 7,8-dihydroneopterin triphosphate: step 4/4.</text>
</comment>
<reference evidence="14 15" key="1">
    <citation type="journal article" date="2012" name="Appl. Environ. Microbiol.">
        <title>Draft genome sequence of a psychrotolerant sulfur-oxidizing bacterium, Sulfuricella denitrificans skB26, and proteomic insights into cold adaptation.</title>
        <authorList>
            <person name="Watanabe T."/>
            <person name="Kojima H."/>
            <person name="Fukui M."/>
        </authorList>
    </citation>
    <scope>NUCLEOTIDE SEQUENCE [LARGE SCALE GENOMIC DNA]</scope>
    <source>
        <strain evidence="15">skB26</strain>
    </source>
</reference>
<dbReference type="NCBIfam" id="TIGR01498">
    <property type="entry name" value="folK"/>
    <property type="match status" value="1"/>
</dbReference>
<dbReference type="PANTHER" id="PTHR43071">
    <property type="entry name" value="2-AMINO-4-HYDROXY-6-HYDROXYMETHYLDIHYDROPTERIDINE PYROPHOSPHOKINASE"/>
    <property type="match status" value="1"/>
</dbReference>
<dbReference type="GO" id="GO:0046656">
    <property type="term" value="P:folic acid biosynthetic process"/>
    <property type="evidence" value="ECO:0007669"/>
    <property type="project" value="UniProtKB-KW"/>
</dbReference>
<name>S6ACZ8_SULDS</name>
<evidence type="ECO:0000256" key="6">
    <source>
        <dbReference type="ARBA" id="ARBA00022741"/>
    </source>
</evidence>
<evidence type="ECO:0000256" key="1">
    <source>
        <dbReference type="ARBA" id="ARBA00005051"/>
    </source>
</evidence>
<dbReference type="GO" id="GO:0003848">
    <property type="term" value="F:2-amino-4-hydroxy-6-hydroxymethyldihydropteridine diphosphokinase activity"/>
    <property type="evidence" value="ECO:0007669"/>
    <property type="project" value="UniProtKB-EC"/>
</dbReference>
<dbReference type="eggNOG" id="COG0801">
    <property type="taxonomic scope" value="Bacteria"/>
</dbReference>
<evidence type="ECO:0000259" key="13">
    <source>
        <dbReference type="PROSITE" id="PS00794"/>
    </source>
</evidence>
<dbReference type="GO" id="GO:0016301">
    <property type="term" value="F:kinase activity"/>
    <property type="evidence" value="ECO:0007669"/>
    <property type="project" value="UniProtKB-KW"/>
</dbReference>
<gene>
    <name evidence="14" type="ORF">SCD_n02220</name>
</gene>
<organism evidence="14 15">
    <name type="scientific">Sulfuricella denitrificans (strain DSM 22764 / NBRC 105220 / skB26)</name>
    <dbReference type="NCBI Taxonomy" id="1163617"/>
    <lineage>
        <taxon>Bacteria</taxon>
        <taxon>Pseudomonadati</taxon>
        <taxon>Pseudomonadota</taxon>
        <taxon>Betaproteobacteria</taxon>
        <taxon>Nitrosomonadales</taxon>
        <taxon>Sulfuricellaceae</taxon>
        <taxon>Sulfuricella</taxon>
    </lineage>
</organism>
<evidence type="ECO:0000256" key="12">
    <source>
        <dbReference type="ARBA" id="ARBA00033413"/>
    </source>
</evidence>
<dbReference type="GO" id="GO:0046654">
    <property type="term" value="P:tetrahydrofolate biosynthetic process"/>
    <property type="evidence" value="ECO:0007669"/>
    <property type="project" value="UniProtKB-UniPathway"/>
</dbReference>
<evidence type="ECO:0000256" key="11">
    <source>
        <dbReference type="ARBA" id="ARBA00029766"/>
    </source>
</evidence>
<evidence type="ECO:0000256" key="4">
    <source>
        <dbReference type="ARBA" id="ARBA00016218"/>
    </source>
</evidence>
<evidence type="ECO:0000256" key="8">
    <source>
        <dbReference type="ARBA" id="ARBA00022840"/>
    </source>
</evidence>
<keyword evidence="6" id="KW-0547">Nucleotide-binding</keyword>
<dbReference type="AlphaFoldDB" id="S6ACZ8"/>